<accession>A0ABW5RM32</accession>
<dbReference type="EMBL" id="JBHUMF010000008">
    <property type="protein sequence ID" value="MFD2679718.1"/>
    <property type="molecule type" value="Genomic_DNA"/>
</dbReference>
<dbReference type="InterPro" id="IPR020908">
    <property type="entry name" value="UPF0738"/>
</dbReference>
<comment type="caution">
    <text evidence="2">The sequence shown here is derived from an EMBL/GenBank/DDBJ whole genome shotgun (WGS) entry which is preliminary data.</text>
</comment>
<organism evidence="2 3">
    <name type="scientific">Bacillus seohaeanensis</name>
    <dbReference type="NCBI Taxonomy" id="284580"/>
    <lineage>
        <taxon>Bacteria</taxon>
        <taxon>Bacillati</taxon>
        <taxon>Bacillota</taxon>
        <taxon>Bacilli</taxon>
        <taxon>Bacillales</taxon>
        <taxon>Bacillaceae</taxon>
        <taxon>Bacillus</taxon>
    </lineage>
</organism>
<dbReference type="Proteomes" id="UP001597506">
    <property type="component" value="Unassembled WGS sequence"/>
</dbReference>
<reference evidence="3" key="1">
    <citation type="journal article" date="2019" name="Int. J. Syst. Evol. Microbiol.">
        <title>The Global Catalogue of Microorganisms (GCM) 10K type strain sequencing project: providing services to taxonomists for standard genome sequencing and annotation.</title>
        <authorList>
            <consortium name="The Broad Institute Genomics Platform"/>
            <consortium name="The Broad Institute Genome Sequencing Center for Infectious Disease"/>
            <person name="Wu L."/>
            <person name="Ma J."/>
        </authorList>
    </citation>
    <scope>NUCLEOTIDE SEQUENCE [LARGE SCALE GENOMIC DNA]</scope>
    <source>
        <strain evidence="3">KCTC 3913</strain>
    </source>
</reference>
<evidence type="ECO:0000313" key="3">
    <source>
        <dbReference type="Proteomes" id="UP001597506"/>
    </source>
</evidence>
<evidence type="ECO:0000256" key="1">
    <source>
        <dbReference type="HAMAP-Rule" id="MF_01861"/>
    </source>
</evidence>
<dbReference type="HAMAP" id="MF_01861">
    <property type="entry name" value="UPF0738"/>
    <property type="match status" value="1"/>
</dbReference>
<protein>
    <recommendedName>
        <fullName evidence="1">UPF0738 protein ACFSUL_03020</fullName>
    </recommendedName>
</protein>
<sequence>MRKKIAFQKATIENETLILHTDQSELLKNTEAAGQVIVDSDQFAFVYLAENPDEYVYLYLEENIWNDLKVALKEKMTITAKADGVTLVLEGLQEELEYLVSNIEGNGNYGEEMVQKVESVFLA</sequence>
<dbReference type="Pfam" id="PF19785">
    <property type="entry name" value="UPF0738"/>
    <property type="match status" value="1"/>
</dbReference>
<gene>
    <name evidence="2" type="ORF">ACFSUL_03020</name>
</gene>
<comment type="similarity">
    <text evidence="1">Belongs to the UPF0738 family.</text>
</comment>
<evidence type="ECO:0000313" key="2">
    <source>
        <dbReference type="EMBL" id="MFD2679718.1"/>
    </source>
</evidence>
<proteinExistence type="inferred from homology"/>
<name>A0ABW5RM32_9BACI</name>
<dbReference type="RefSeq" id="WP_377932577.1">
    <property type="nucleotide sequence ID" value="NZ_JBHUMF010000008.1"/>
</dbReference>
<keyword evidence="3" id="KW-1185">Reference proteome</keyword>